<comment type="similarity">
    <text evidence="2 5">Belongs to the TolB family.</text>
</comment>
<dbReference type="GO" id="GO:0051301">
    <property type="term" value="P:cell division"/>
    <property type="evidence" value="ECO:0007669"/>
    <property type="project" value="UniProtKB-UniRule"/>
</dbReference>
<accession>A0A2K9MH15</accession>
<evidence type="ECO:0000313" key="8">
    <source>
        <dbReference type="Proteomes" id="UP000234882"/>
    </source>
</evidence>
<reference evidence="8" key="1">
    <citation type="submission" date="2017-12" db="EMBL/GenBank/DDBJ databases">
        <title>Genomic analysis of Paracoccus sp. CBA4604.</title>
        <authorList>
            <person name="Roh S.W."/>
            <person name="Kim J.Y."/>
            <person name="Kim J.S."/>
        </authorList>
    </citation>
    <scope>NUCLEOTIDE SEQUENCE [LARGE SCALE GENOMIC DNA]</scope>
    <source>
        <strain evidence="8">CBA4604</strain>
    </source>
</reference>
<evidence type="ECO:0000259" key="6">
    <source>
        <dbReference type="Pfam" id="PF04052"/>
    </source>
</evidence>
<protein>
    <recommendedName>
        <fullName evidence="5">Tol-Pal system protein TolB</fullName>
    </recommendedName>
</protein>
<keyword evidence="8" id="KW-1185">Reference proteome</keyword>
<evidence type="ECO:0000256" key="1">
    <source>
        <dbReference type="ARBA" id="ARBA00004418"/>
    </source>
</evidence>
<keyword evidence="5" id="KW-0132">Cell division</keyword>
<feature type="chain" id="PRO_5015013121" description="Tol-Pal system protein TolB" evidence="5">
    <location>
        <begin position="45"/>
        <end position="501"/>
    </location>
</feature>
<keyword evidence="3 5" id="KW-0732">Signal</keyword>
<feature type="signal peptide" evidence="5">
    <location>
        <begin position="1"/>
        <end position="44"/>
    </location>
</feature>
<evidence type="ECO:0000256" key="5">
    <source>
        <dbReference type="HAMAP-Rule" id="MF_00671"/>
    </source>
</evidence>
<dbReference type="InterPro" id="IPR014167">
    <property type="entry name" value="Tol-Pal_TolB"/>
</dbReference>
<dbReference type="EMBL" id="CP025583">
    <property type="protein sequence ID" value="AUM74937.1"/>
    <property type="molecule type" value="Genomic_DNA"/>
</dbReference>
<dbReference type="PANTHER" id="PTHR36842">
    <property type="entry name" value="PROTEIN TOLB HOMOLOG"/>
    <property type="match status" value="1"/>
</dbReference>
<evidence type="ECO:0000256" key="3">
    <source>
        <dbReference type="ARBA" id="ARBA00022729"/>
    </source>
</evidence>
<dbReference type="SUPFAM" id="SSF69304">
    <property type="entry name" value="Tricorn protease N-terminal domain"/>
    <property type="match status" value="1"/>
</dbReference>
<dbReference type="InterPro" id="IPR007195">
    <property type="entry name" value="TolB_N"/>
</dbReference>
<dbReference type="Pfam" id="PF04052">
    <property type="entry name" value="TolB_N"/>
    <property type="match status" value="1"/>
</dbReference>
<sequence precursor="true">MGRCRNDLHPRRCRGHRMTRRLASLATIAALLLAAALPPAPAQAQDGPLRIEITQGVQRPMPIALRFEAEAGAQDLRDQITEVIAADLAMTGLFEIAQDGDTPETHFERSIDYIAWKATQVEAVVTGRVVEAEGSVSVAFRLFDVFAGQPLGDGIQFDAPAEGWRRAAHKIADQIYARITGESPYFDSRIAFVGESGPATERVTRIGVMDQDGAGVQWLTEPGELVLSPRFSPDGRTILYTDFATGTAQIMSLDLGRVDSMPLTRDPRAMSFAPRYSPDGKWIAFSRETAGNTDIWIMQVDNPSFAKPLTQGPSIDTAPSWSPDGQHLVFESDRSGSSQLYVMRADGSNPTRISFGGEGAYGEPAWSPRGDRIAFTRQTGTGSIIGIMRPDGSDEQILSGPVAPGLQAPDPLSEALEEATDLPPEAVQQEIPAPEDAAAEDTAWRDAGPSWSPNGRVLIFTRFTDGEDSGRLHSVDITGRNMRPVALNIAASDPAWGPLLP</sequence>
<dbReference type="AlphaFoldDB" id="A0A2K9MH15"/>
<comment type="subunit">
    <text evidence="5">The Tol-Pal system is composed of five core proteins: the inner membrane proteins TolA, TolQ and TolR, the periplasmic protein TolB and the outer membrane protein Pal. They form a network linking the inner and outer membranes and the peptidoglycan layer.</text>
</comment>
<dbReference type="GO" id="GO:0017038">
    <property type="term" value="P:protein import"/>
    <property type="evidence" value="ECO:0007669"/>
    <property type="project" value="InterPro"/>
</dbReference>
<dbReference type="GO" id="GO:0042597">
    <property type="term" value="C:periplasmic space"/>
    <property type="evidence" value="ECO:0007669"/>
    <property type="project" value="UniProtKB-SubCell"/>
</dbReference>
<dbReference type="Proteomes" id="UP000234882">
    <property type="component" value="Chromosome"/>
</dbReference>
<dbReference type="PANTHER" id="PTHR36842:SF1">
    <property type="entry name" value="PROTEIN TOLB"/>
    <property type="match status" value="1"/>
</dbReference>
<dbReference type="InterPro" id="IPR011659">
    <property type="entry name" value="WD40"/>
</dbReference>
<dbReference type="SUPFAM" id="SSF52964">
    <property type="entry name" value="TolB, N-terminal domain"/>
    <property type="match status" value="1"/>
</dbReference>
<organism evidence="7 8">
    <name type="scientific">Paracoccus jeotgali</name>
    <dbReference type="NCBI Taxonomy" id="2065379"/>
    <lineage>
        <taxon>Bacteria</taxon>
        <taxon>Pseudomonadati</taxon>
        <taxon>Pseudomonadota</taxon>
        <taxon>Alphaproteobacteria</taxon>
        <taxon>Rhodobacterales</taxon>
        <taxon>Paracoccaceae</taxon>
        <taxon>Paracoccus</taxon>
    </lineage>
</organism>
<evidence type="ECO:0000256" key="4">
    <source>
        <dbReference type="ARBA" id="ARBA00022764"/>
    </source>
</evidence>
<keyword evidence="4 5" id="KW-0574">Periplasm</keyword>
<gene>
    <name evidence="5 7" type="primary">tolB</name>
    <name evidence="7" type="ORF">CYR75_12190</name>
</gene>
<dbReference type="Gene3D" id="3.40.50.10070">
    <property type="entry name" value="TolB, N-terminal domain"/>
    <property type="match status" value="1"/>
</dbReference>
<feature type="domain" description="TolB N-terminal" evidence="6">
    <location>
        <begin position="49"/>
        <end position="150"/>
    </location>
</feature>
<evidence type="ECO:0000313" key="7">
    <source>
        <dbReference type="EMBL" id="AUM74937.1"/>
    </source>
</evidence>
<dbReference type="Pfam" id="PF07676">
    <property type="entry name" value="PD40"/>
    <property type="match status" value="5"/>
</dbReference>
<evidence type="ECO:0000256" key="2">
    <source>
        <dbReference type="ARBA" id="ARBA00009820"/>
    </source>
</evidence>
<comment type="subcellular location">
    <subcellularLocation>
        <location evidence="1 5">Periplasm</location>
    </subcellularLocation>
</comment>
<proteinExistence type="inferred from homology"/>
<dbReference type="InterPro" id="IPR011042">
    <property type="entry name" value="6-blade_b-propeller_TolB-like"/>
</dbReference>
<dbReference type="Gene3D" id="2.120.10.30">
    <property type="entry name" value="TolB, C-terminal domain"/>
    <property type="match status" value="1"/>
</dbReference>
<name>A0A2K9MH15_9RHOB</name>
<dbReference type="HAMAP" id="MF_00671">
    <property type="entry name" value="TolB"/>
    <property type="match status" value="1"/>
</dbReference>
<comment type="function">
    <text evidence="5">Part of the Tol-Pal system, which plays a role in outer membrane invagination during cell division and is important for maintaining outer membrane integrity.</text>
</comment>
<dbReference type="KEGG" id="paru:CYR75_12190"/>
<keyword evidence="5" id="KW-0131">Cell cycle</keyword>